<evidence type="ECO:0000259" key="1">
    <source>
        <dbReference type="PROSITE" id="PS50943"/>
    </source>
</evidence>
<dbReference type="EMBL" id="CP013118">
    <property type="protein sequence ID" value="ALO14969.1"/>
    <property type="molecule type" value="Genomic_DNA"/>
</dbReference>
<protein>
    <submittedName>
        <fullName evidence="2">Putative zinc finger/helix-turn-helix protein, YgiT family</fullName>
    </submittedName>
</protein>
<evidence type="ECO:0000313" key="2">
    <source>
        <dbReference type="EMBL" id="ALO14969.1"/>
    </source>
</evidence>
<organism evidence="2 3">
    <name type="scientific">Salinivirga cyanobacteriivorans</name>
    <dbReference type="NCBI Taxonomy" id="1307839"/>
    <lineage>
        <taxon>Bacteria</taxon>
        <taxon>Pseudomonadati</taxon>
        <taxon>Bacteroidota</taxon>
        <taxon>Bacteroidia</taxon>
        <taxon>Bacteroidales</taxon>
        <taxon>Salinivirgaceae</taxon>
        <taxon>Salinivirga</taxon>
    </lineage>
</organism>
<dbReference type="STRING" id="1307839.L21SP5_01316"/>
<keyword evidence="3" id="KW-1185">Reference proteome</keyword>
<accession>A0A0S2HXY4</accession>
<dbReference type="Gene3D" id="1.10.260.40">
    <property type="entry name" value="lambda repressor-like DNA-binding domains"/>
    <property type="match status" value="1"/>
</dbReference>
<name>A0A0S2HXY4_9BACT</name>
<feature type="domain" description="HTH cro/C1-type" evidence="1">
    <location>
        <begin position="71"/>
        <end position="113"/>
    </location>
</feature>
<dbReference type="PROSITE" id="PS50943">
    <property type="entry name" value="HTH_CROC1"/>
    <property type="match status" value="1"/>
</dbReference>
<dbReference type="InterPro" id="IPR032758">
    <property type="entry name" value="MqsA/HigA-2"/>
</dbReference>
<dbReference type="OrthoDB" id="9804491at2"/>
<dbReference type="KEGG" id="blq:L21SP5_01316"/>
<dbReference type="Pfam" id="PF13274">
    <property type="entry name" value="SocA_Panacea"/>
    <property type="match status" value="1"/>
</dbReference>
<dbReference type="InterPro" id="IPR010982">
    <property type="entry name" value="Lambda_DNA-bd_dom_sf"/>
</dbReference>
<gene>
    <name evidence="2" type="ORF">L21SP5_01316</name>
</gene>
<dbReference type="PATRIC" id="fig|1307839.3.peg.1408"/>
<dbReference type="Proteomes" id="UP000064893">
    <property type="component" value="Chromosome"/>
</dbReference>
<proteinExistence type="predicted"/>
<dbReference type="AlphaFoldDB" id="A0A0S2HXY4"/>
<dbReference type="RefSeq" id="WP_057952475.1">
    <property type="nucleotide sequence ID" value="NZ_CP013118.1"/>
</dbReference>
<sequence>MKSPFTGKEMKIVKEWRTMSFRKNSFDVLFHAYECEDTGEQFEDDALAILNYNQLVNQYRVKYRIPFPEQIIAIRNKYGVSATKMSEILGFGVNSYRQYESGEVPSQSNARLIQLVDDPHEFKKLVDLSSTLETNAIQKIHKNIKKQLEARKENKQEKYLERYFFSTYLPTSFTGYKKPDLNKFAGMVVFFAEQLAPWKTKLNKLLFYTDFLMYKRTGFSMSGIQYRAIPMGPVPNKFNSIFEYLDNKEEVDIHFTNFTNGGTGEQFKPAAYKKFNKELFSEFELSILSEVAMRFEKTTTDEMIDISHKEKAWLENKEEKKLIDYKYSFELNQV</sequence>
<reference evidence="2 3" key="1">
    <citation type="submission" date="2015-11" db="EMBL/GenBank/DDBJ databases">
        <title>Description and complete genome sequence of a novel strain predominating in hypersaline microbial mats and representing a new family of the Bacteriodetes phylum.</title>
        <authorList>
            <person name="Spring S."/>
            <person name="Bunk B."/>
            <person name="Sproer C."/>
            <person name="Klenk H.-P."/>
        </authorList>
    </citation>
    <scope>NUCLEOTIDE SEQUENCE [LARGE SCALE GENOMIC DNA]</scope>
    <source>
        <strain evidence="2 3">L21-Spi-D4</strain>
    </source>
</reference>
<dbReference type="InterPro" id="IPR001387">
    <property type="entry name" value="Cro/C1-type_HTH"/>
</dbReference>
<dbReference type="Pfam" id="PF15731">
    <property type="entry name" value="MqsA_antitoxin"/>
    <property type="match status" value="1"/>
</dbReference>
<dbReference type="InterPro" id="IPR025272">
    <property type="entry name" value="SocA_Panacea"/>
</dbReference>
<evidence type="ECO:0000313" key="3">
    <source>
        <dbReference type="Proteomes" id="UP000064893"/>
    </source>
</evidence>
<dbReference type="GO" id="GO:0003677">
    <property type="term" value="F:DNA binding"/>
    <property type="evidence" value="ECO:0007669"/>
    <property type="project" value="InterPro"/>
</dbReference>